<dbReference type="EMBL" id="WJQR01000002">
    <property type="protein sequence ID" value="MRI80982.1"/>
    <property type="molecule type" value="Genomic_DNA"/>
</dbReference>
<sequence>MNFESRSHYSGALGREMHFNKYGHAGRPVIVFPSSGGSQHEFGDFGMVEAAADFINRGKLIIYTVSSFDSESWLADWKNPSDKGQAHNAYDRYIIHELVPLVRHESPWQGKLMTAGASMGAFHAVNFSLRHPDVFGACVAMSGVYDARYFTGDFGDDHAVYENSPIDFLWNLSDPWFLEQYRQNDFIICVGQGAWESPHIYDTSRLQDAFVAKNIPGWFDFWGSDVAHDWPWWRKQWPYFLSVLEQQGKLNE</sequence>
<gene>
    <name evidence="2" type="ORF">GIY09_11465</name>
    <name evidence="1" type="ORF">GIY11_02925</name>
</gene>
<dbReference type="InterPro" id="IPR000801">
    <property type="entry name" value="Esterase-like"/>
</dbReference>
<proteinExistence type="predicted"/>
<reference evidence="3 4" key="1">
    <citation type="submission" date="2019-11" db="EMBL/GenBank/DDBJ databases">
        <title>Characterisation of Fundicoccus ignavus gen. nov. sp. nov., a novel genus of the family Aerococcaceae isolated from bulk tank milk.</title>
        <authorList>
            <person name="Siebert A."/>
            <person name="Huptas C."/>
            <person name="Wenning M."/>
            <person name="Scherer S."/>
            <person name="Doll E.V."/>
        </authorList>
    </citation>
    <scope>NUCLEOTIDE SEQUENCE [LARGE SCALE GENOMIC DNA]</scope>
    <source>
        <strain evidence="1 4">DSM 109653</strain>
        <strain evidence="2 3">WS4759</strain>
    </source>
</reference>
<dbReference type="AlphaFoldDB" id="A0A6I2H1G4"/>
<dbReference type="PANTHER" id="PTHR48098:SF3">
    <property type="entry name" value="IRON(III) ENTEROBACTIN ESTERASE"/>
    <property type="match status" value="1"/>
</dbReference>
<name>A0A6I2H1G4_9LACT</name>
<dbReference type="PANTHER" id="PTHR48098">
    <property type="entry name" value="ENTEROCHELIN ESTERASE-RELATED"/>
    <property type="match status" value="1"/>
</dbReference>
<organism evidence="2 3">
    <name type="scientific">Fundicoccus ignavus</name>
    <dbReference type="NCBI Taxonomy" id="2664442"/>
    <lineage>
        <taxon>Bacteria</taxon>
        <taxon>Bacillati</taxon>
        <taxon>Bacillota</taxon>
        <taxon>Bacilli</taxon>
        <taxon>Lactobacillales</taxon>
        <taxon>Aerococcaceae</taxon>
        <taxon>Fundicoccus</taxon>
    </lineage>
</organism>
<evidence type="ECO:0000313" key="3">
    <source>
        <dbReference type="Proteomes" id="UP000430975"/>
    </source>
</evidence>
<dbReference type="Pfam" id="PF00756">
    <property type="entry name" value="Esterase"/>
    <property type="match status" value="1"/>
</dbReference>
<dbReference type="EMBL" id="WJQS01000016">
    <property type="protein sequence ID" value="MRI86463.1"/>
    <property type="molecule type" value="Genomic_DNA"/>
</dbReference>
<dbReference type="Proteomes" id="UP000469870">
    <property type="component" value="Unassembled WGS sequence"/>
</dbReference>
<dbReference type="RefSeq" id="WP_153861441.1">
    <property type="nucleotide sequence ID" value="NZ_WJQR01000002.1"/>
</dbReference>
<evidence type="ECO:0000313" key="4">
    <source>
        <dbReference type="Proteomes" id="UP000469870"/>
    </source>
</evidence>
<evidence type="ECO:0000313" key="2">
    <source>
        <dbReference type="EMBL" id="MRI86463.1"/>
    </source>
</evidence>
<dbReference type="InterPro" id="IPR029058">
    <property type="entry name" value="AB_hydrolase_fold"/>
</dbReference>
<accession>A0A6I2H1G4</accession>
<keyword evidence="3" id="KW-1185">Reference proteome</keyword>
<dbReference type="InterPro" id="IPR050583">
    <property type="entry name" value="Mycobacterial_A85_antigen"/>
</dbReference>
<evidence type="ECO:0000313" key="1">
    <source>
        <dbReference type="EMBL" id="MRI80982.1"/>
    </source>
</evidence>
<dbReference type="Gene3D" id="3.40.50.1820">
    <property type="entry name" value="alpha/beta hydrolase"/>
    <property type="match status" value="1"/>
</dbReference>
<dbReference type="Proteomes" id="UP000430975">
    <property type="component" value="Unassembled WGS sequence"/>
</dbReference>
<protein>
    <submittedName>
        <fullName evidence="2">Transposase</fullName>
    </submittedName>
</protein>
<comment type="caution">
    <text evidence="2">The sequence shown here is derived from an EMBL/GenBank/DDBJ whole genome shotgun (WGS) entry which is preliminary data.</text>
</comment>
<dbReference type="SUPFAM" id="SSF53474">
    <property type="entry name" value="alpha/beta-Hydrolases"/>
    <property type="match status" value="1"/>
</dbReference>